<evidence type="ECO:0000313" key="2">
    <source>
        <dbReference type="EMBL" id="MFC5509354.1"/>
    </source>
</evidence>
<dbReference type="InterPro" id="IPR052894">
    <property type="entry name" value="AsmA-related"/>
</dbReference>
<gene>
    <name evidence="2" type="ORF">ACFPN9_29500</name>
</gene>
<comment type="caution">
    <text evidence="2">The sequence shown here is derived from an EMBL/GenBank/DDBJ whole genome shotgun (WGS) entry which is preliminary data.</text>
</comment>
<protein>
    <submittedName>
        <fullName evidence="2">AsmA-like C-terminal region-containing protein</fullName>
    </submittedName>
</protein>
<dbReference type="PANTHER" id="PTHR30441">
    <property type="entry name" value="DUF748 DOMAIN-CONTAINING PROTEIN"/>
    <property type="match status" value="1"/>
</dbReference>
<accession>A0ABW0P9P6</accession>
<keyword evidence="3" id="KW-1185">Reference proteome</keyword>
<dbReference type="Pfam" id="PF05170">
    <property type="entry name" value="AsmA"/>
    <property type="match status" value="1"/>
</dbReference>
<proteinExistence type="predicted"/>
<dbReference type="RefSeq" id="WP_066719490.1">
    <property type="nucleotide sequence ID" value="NZ_JBHSLU010000161.1"/>
</dbReference>
<name>A0ABW0P9P6_9HYPH</name>
<sequence>MTRRASILAYSLLLVLGLLGLQSWNLAAARVERHVIRAIEARTGLAVTGLEKAEIALLPLPRISLSDVAFAQPDGGVSGRALRLRAQARLLPLLVGRLDFDRIDLVSPQLDLAVAPGSDHPGEWLSRPLDALQKLGEQSRIVIGGGSVFVRAEGAIRSILRDVNLVIDERDAQAPLALAGRVNWRGTPAEISLVWPMAGGRGRTLLSVEAPLLKLQFEGSRSSAPEPIITGQLTLATRSMPELLAWFGETPRLAAALGPLSLTAEARIRPHDTALTNVALRLEGDRLDGALNLATAAGRSSLSGTLAGATLDLGKLLARLDLPALQTTPDAPPLPFETWTAQDIDLRISVESARLDGARLSDVATYLLVKKGRFETGLLRASAYGGSVKGRLLAMTVPGGIDVKLVGGVERLNLGRAGADLPQLARLTGIGTMQFGLDGLGRSVPEILASLTGKGTVSLRQGELAGFAFADLLRRAERNPGLALRDWRQGRTAFDSAGFTATVANGQLTLSDAQMAGAGYRMTLVGTAALSGPTLDMAALLQPASGPLRLPFSLKGPLSAPAFELQTDALLRPAGAAEGETLPLR</sequence>
<organism evidence="2 3">
    <name type="scientific">Bosea massiliensis</name>
    <dbReference type="NCBI Taxonomy" id="151419"/>
    <lineage>
        <taxon>Bacteria</taxon>
        <taxon>Pseudomonadati</taxon>
        <taxon>Pseudomonadota</taxon>
        <taxon>Alphaproteobacteria</taxon>
        <taxon>Hyphomicrobiales</taxon>
        <taxon>Boseaceae</taxon>
        <taxon>Bosea</taxon>
    </lineage>
</organism>
<dbReference type="EMBL" id="JBHSLU010000161">
    <property type="protein sequence ID" value="MFC5509354.1"/>
    <property type="molecule type" value="Genomic_DNA"/>
</dbReference>
<reference evidence="3" key="1">
    <citation type="journal article" date="2019" name="Int. J. Syst. Evol. Microbiol.">
        <title>The Global Catalogue of Microorganisms (GCM) 10K type strain sequencing project: providing services to taxonomists for standard genome sequencing and annotation.</title>
        <authorList>
            <consortium name="The Broad Institute Genomics Platform"/>
            <consortium name="The Broad Institute Genome Sequencing Center for Infectious Disease"/>
            <person name="Wu L."/>
            <person name="Ma J."/>
        </authorList>
    </citation>
    <scope>NUCLEOTIDE SEQUENCE [LARGE SCALE GENOMIC DNA]</scope>
    <source>
        <strain evidence="3">CCUG 43117</strain>
    </source>
</reference>
<evidence type="ECO:0000259" key="1">
    <source>
        <dbReference type="Pfam" id="PF05170"/>
    </source>
</evidence>
<dbReference type="InterPro" id="IPR007844">
    <property type="entry name" value="AsmA"/>
</dbReference>
<evidence type="ECO:0000313" key="3">
    <source>
        <dbReference type="Proteomes" id="UP001596060"/>
    </source>
</evidence>
<dbReference type="PANTHER" id="PTHR30441:SF4">
    <property type="entry name" value="PROTEIN ASMA"/>
    <property type="match status" value="1"/>
</dbReference>
<feature type="domain" description="AsmA" evidence="1">
    <location>
        <begin position="337"/>
        <end position="512"/>
    </location>
</feature>
<dbReference type="Proteomes" id="UP001596060">
    <property type="component" value="Unassembled WGS sequence"/>
</dbReference>